<name>A0ABQ5H307_9ASTR</name>
<keyword evidence="2" id="KW-1185">Reference proteome</keyword>
<comment type="caution">
    <text evidence="1">The sequence shown here is derived from an EMBL/GenBank/DDBJ whole genome shotgun (WGS) entry which is preliminary data.</text>
</comment>
<accession>A0ABQ5H307</accession>
<protein>
    <submittedName>
        <fullName evidence="1">Uncharacterized protein</fullName>
    </submittedName>
</protein>
<gene>
    <name evidence="1" type="ORF">Tco_1056223</name>
</gene>
<organism evidence="1 2">
    <name type="scientific">Tanacetum coccineum</name>
    <dbReference type="NCBI Taxonomy" id="301880"/>
    <lineage>
        <taxon>Eukaryota</taxon>
        <taxon>Viridiplantae</taxon>
        <taxon>Streptophyta</taxon>
        <taxon>Embryophyta</taxon>
        <taxon>Tracheophyta</taxon>
        <taxon>Spermatophyta</taxon>
        <taxon>Magnoliopsida</taxon>
        <taxon>eudicotyledons</taxon>
        <taxon>Gunneridae</taxon>
        <taxon>Pentapetalae</taxon>
        <taxon>asterids</taxon>
        <taxon>campanulids</taxon>
        <taxon>Asterales</taxon>
        <taxon>Asteraceae</taxon>
        <taxon>Asteroideae</taxon>
        <taxon>Anthemideae</taxon>
        <taxon>Anthemidinae</taxon>
        <taxon>Tanacetum</taxon>
    </lineage>
</organism>
<evidence type="ECO:0000313" key="2">
    <source>
        <dbReference type="Proteomes" id="UP001151760"/>
    </source>
</evidence>
<evidence type="ECO:0000313" key="1">
    <source>
        <dbReference type="EMBL" id="GJT81881.1"/>
    </source>
</evidence>
<dbReference type="Proteomes" id="UP001151760">
    <property type="component" value="Unassembled WGS sequence"/>
</dbReference>
<dbReference type="EMBL" id="BQNB010019117">
    <property type="protein sequence ID" value="GJT81881.1"/>
    <property type="molecule type" value="Genomic_DNA"/>
</dbReference>
<sequence>MSRSLERLKVTRQVGKRVQLRLLVLCAARRHLSNPTSNEASKVTGKGMFITVVTATFYEAFVIFQGVIGAAMEIKSCSAQGRLEGSYLLEELITEMIVYYLFDDEVKLLRCLIEDEDFCQEIAVYLYFTDLFISLTSRG</sequence>
<proteinExistence type="predicted"/>
<reference evidence="1" key="2">
    <citation type="submission" date="2022-01" db="EMBL/GenBank/DDBJ databases">
        <authorList>
            <person name="Yamashiro T."/>
            <person name="Shiraishi A."/>
            <person name="Satake H."/>
            <person name="Nakayama K."/>
        </authorList>
    </citation>
    <scope>NUCLEOTIDE SEQUENCE</scope>
</reference>
<reference evidence="1" key="1">
    <citation type="journal article" date="2022" name="Int. J. Mol. Sci.">
        <title>Draft Genome of Tanacetum Coccineum: Genomic Comparison of Closely Related Tanacetum-Family Plants.</title>
        <authorList>
            <person name="Yamashiro T."/>
            <person name="Shiraishi A."/>
            <person name="Nakayama K."/>
            <person name="Satake H."/>
        </authorList>
    </citation>
    <scope>NUCLEOTIDE SEQUENCE</scope>
</reference>